<accession>A0A9N8YUY8</accession>
<dbReference type="Gene3D" id="1.25.10.10">
    <property type="entry name" value="Leucine-rich Repeat Variant"/>
    <property type="match status" value="1"/>
</dbReference>
<reference evidence="4" key="1">
    <citation type="submission" date="2021-06" db="EMBL/GenBank/DDBJ databases">
        <authorList>
            <person name="Kallberg Y."/>
            <person name="Tangrot J."/>
            <person name="Rosling A."/>
        </authorList>
    </citation>
    <scope>NUCLEOTIDE SEQUENCE</scope>
    <source>
        <strain evidence="4">87-6 pot B 2015</strain>
    </source>
</reference>
<dbReference type="InterPro" id="IPR011989">
    <property type="entry name" value="ARM-like"/>
</dbReference>
<name>A0A9N8YUY8_FUNMO</name>
<dbReference type="GO" id="GO:0005085">
    <property type="term" value="F:guanyl-nucleotide exchange factor activity"/>
    <property type="evidence" value="ECO:0007669"/>
    <property type="project" value="UniProtKB-KW"/>
</dbReference>
<evidence type="ECO:0000256" key="1">
    <source>
        <dbReference type="ARBA" id="ARBA00009049"/>
    </source>
</evidence>
<evidence type="ECO:0000313" key="4">
    <source>
        <dbReference type="EMBL" id="CAG8457461.1"/>
    </source>
</evidence>
<keyword evidence="3" id="KW-0143">Chaperone</keyword>
<dbReference type="EMBL" id="CAJVPP010000220">
    <property type="protein sequence ID" value="CAG8457461.1"/>
    <property type="molecule type" value="Genomic_DNA"/>
</dbReference>
<dbReference type="SUPFAM" id="SSF48371">
    <property type="entry name" value="ARM repeat"/>
    <property type="match status" value="1"/>
</dbReference>
<evidence type="ECO:0000256" key="3">
    <source>
        <dbReference type="ARBA" id="ARBA00023186"/>
    </source>
</evidence>
<sequence>MSSYISLKNKSDNEAISLILTSLLANQVGLTSIPLNTKTELVASLLTDLDETGVQKKWNDNVRLQALQVLKILGRDAKGCDNLFSDEGFKILLIHANLLDPESGSKSSIIADTPVTQESLTCIANTLLLEENTRELFDKYKCVPGVCQFLKDEGISIKTQFLLSRILFVMTVRPQPAVQSLIDDLGIIDVLFKSISKYVEELSSSNNSSSEDINSLPITRVMVLNEQLKLLFNLMMNDPKIERDNNLQVKGKSVECPSKFEKLLLPVLKILLKIPKSMQLPLSPPHSHAIHALLNFPVEPYKSIWFPPSSEKKEQYVVCYNLIDMLKSMVYTIVKNDPDEIISKNENNLDFDEIITPLVVLIKKLADEDNDAKILIGNELLPDNVDRSKPLEKGDSLTSRLIRLMTSVMLPHLKDNVSELLFSLCDQDANLFVHNVGYGNAAGFLMNRNIMIPPSTTAKYSDKSINPITGQYFDNELPSLSNMTDEEKEREAEKLFVLFERLKKTGVMNVVNPIEEAIKSGKFQEYEEKFKEEEDD</sequence>
<organism evidence="4 5">
    <name type="scientific">Funneliformis mosseae</name>
    <name type="common">Endomycorrhizal fungus</name>
    <name type="synonym">Glomus mosseae</name>
    <dbReference type="NCBI Taxonomy" id="27381"/>
    <lineage>
        <taxon>Eukaryota</taxon>
        <taxon>Fungi</taxon>
        <taxon>Fungi incertae sedis</taxon>
        <taxon>Mucoromycota</taxon>
        <taxon>Glomeromycotina</taxon>
        <taxon>Glomeromycetes</taxon>
        <taxon>Glomerales</taxon>
        <taxon>Glomeraceae</taxon>
        <taxon>Funneliformis</taxon>
    </lineage>
</organism>
<dbReference type="Pfam" id="PF10165">
    <property type="entry name" value="Ric8"/>
    <property type="match status" value="1"/>
</dbReference>
<dbReference type="Proteomes" id="UP000789375">
    <property type="component" value="Unassembled WGS sequence"/>
</dbReference>
<dbReference type="GO" id="GO:0005737">
    <property type="term" value="C:cytoplasm"/>
    <property type="evidence" value="ECO:0007669"/>
    <property type="project" value="TreeGrafter"/>
</dbReference>
<dbReference type="InterPro" id="IPR016024">
    <property type="entry name" value="ARM-type_fold"/>
</dbReference>
<dbReference type="GO" id="GO:0007186">
    <property type="term" value="P:G protein-coupled receptor signaling pathway"/>
    <property type="evidence" value="ECO:0007669"/>
    <property type="project" value="TreeGrafter"/>
</dbReference>
<dbReference type="PANTHER" id="PTHR12425:SF5">
    <property type="entry name" value="SYNEMBRYN"/>
    <property type="match status" value="1"/>
</dbReference>
<evidence type="ECO:0000256" key="2">
    <source>
        <dbReference type="ARBA" id="ARBA00022658"/>
    </source>
</evidence>
<comment type="similarity">
    <text evidence="1">Belongs to the synembryn family.</text>
</comment>
<keyword evidence="5" id="KW-1185">Reference proteome</keyword>
<dbReference type="PANTHER" id="PTHR12425">
    <property type="entry name" value="SYNEMBRYN"/>
    <property type="match status" value="1"/>
</dbReference>
<comment type="caution">
    <text evidence="4">The sequence shown here is derived from an EMBL/GenBank/DDBJ whole genome shotgun (WGS) entry which is preliminary data.</text>
</comment>
<dbReference type="GO" id="GO:0001965">
    <property type="term" value="F:G-protein alpha-subunit binding"/>
    <property type="evidence" value="ECO:0007669"/>
    <property type="project" value="TreeGrafter"/>
</dbReference>
<evidence type="ECO:0000313" key="5">
    <source>
        <dbReference type="Proteomes" id="UP000789375"/>
    </source>
</evidence>
<gene>
    <name evidence="4" type="ORF">FMOSSE_LOCUS1865</name>
</gene>
<proteinExistence type="inferred from homology"/>
<dbReference type="AlphaFoldDB" id="A0A9N8YUY8"/>
<dbReference type="InterPro" id="IPR019318">
    <property type="entry name" value="Gua_nucleotide_exch_fac_Ric8"/>
</dbReference>
<protein>
    <submittedName>
        <fullName evidence="4">15842_t:CDS:1</fullName>
    </submittedName>
</protein>
<keyword evidence="2" id="KW-0344">Guanine-nucleotide releasing factor</keyword>